<protein>
    <submittedName>
        <fullName evidence="5">ECF transporter S component</fullName>
    </submittedName>
</protein>
<dbReference type="Pfam" id="PF07155">
    <property type="entry name" value="ECF-ribofla_trS"/>
    <property type="match status" value="1"/>
</dbReference>
<evidence type="ECO:0000256" key="1">
    <source>
        <dbReference type="ARBA" id="ARBA00022692"/>
    </source>
</evidence>
<keyword evidence="1 4" id="KW-0812">Transmembrane</keyword>
<evidence type="ECO:0000256" key="4">
    <source>
        <dbReference type="SAM" id="Phobius"/>
    </source>
</evidence>
<feature type="compositionally biased region" description="Low complexity" evidence="3">
    <location>
        <begin position="7"/>
        <end position="19"/>
    </location>
</feature>
<dbReference type="RefSeq" id="WP_324715717.1">
    <property type="nucleotide sequence ID" value="NZ_CP141615.1"/>
</dbReference>
<dbReference type="InterPro" id="IPR009825">
    <property type="entry name" value="ECF_substrate-spec-like"/>
</dbReference>
<reference evidence="5 6" key="1">
    <citation type="journal article" date="2024" name="Front. Microbiol.">
        <title>Novel thermophilic genera Geochorda gen. nov. and Carboxydochorda gen. nov. from the deep terrestrial subsurface reveal the ecophysiological diversity in the class Limnochordia.</title>
        <authorList>
            <person name="Karnachuk O.V."/>
            <person name="Lukina A.P."/>
            <person name="Avakyan M.R."/>
            <person name="Kadnikov V.V."/>
            <person name="Begmatov S."/>
            <person name="Beletsky A.V."/>
            <person name="Vlasova K.G."/>
            <person name="Novikov A.A."/>
            <person name="Shcherbakova V.A."/>
            <person name="Mardanov A.V."/>
            <person name="Ravin N.V."/>
        </authorList>
    </citation>
    <scope>NUCLEOTIDE SEQUENCE [LARGE SCALE GENOMIC DNA]</scope>
    <source>
        <strain evidence="5 6">L945</strain>
    </source>
</reference>
<accession>A0ABZ1BUJ8</accession>
<evidence type="ECO:0000313" key="5">
    <source>
        <dbReference type="EMBL" id="WRP16444.1"/>
    </source>
</evidence>
<gene>
    <name evidence="5" type="ORF">U7230_10080</name>
</gene>
<feature type="transmembrane region" description="Helical" evidence="4">
    <location>
        <begin position="170"/>
        <end position="188"/>
    </location>
</feature>
<sequence>MTSRSDPPGTGRPRTVPRVEGSPALPMLSPGKQVAFGALAAALTLAATLYLKVPVSAGGQYFNLGEAVIYAGALVGGRWIGGAGALGAALADLLQGFGAWAPLTLIIKAVEGVLVGALARPGPWGRDLLAIVPGALWMMAAYAVAAWALLGPGAVPVELVTDAVQVSTSALAAVALAPALRAALRAYLRPYGPPPAQER</sequence>
<dbReference type="PANTHER" id="PTHR37815:SF3">
    <property type="entry name" value="UPF0397 PROTEIN SPR0429"/>
    <property type="match status" value="1"/>
</dbReference>
<name>A0ABZ1BUJ8_9FIRM</name>
<dbReference type="PANTHER" id="PTHR37815">
    <property type="entry name" value="UPF0397 PROTEIN BC_2624-RELATED"/>
    <property type="match status" value="1"/>
</dbReference>
<keyword evidence="4" id="KW-0472">Membrane</keyword>
<keyword evidence="2 4" id="KW-1133">Transmembrane helix</keyword>
<organism evidence="5 6">
    <name type="scientific">Carboxydichorda subterranea</name>
    <dbReference type="NCBI Taxonomy" id="3109565"/>
    <lineage>
        <taxon>Bacteria</taxon>
        <taxon>Bacillati</taxon>
        <taxon>Bacillota</taxon>
        <taxon>Limnochordia</taxon>
        <taxon>Limnochordales</taxon>
        <taxon>Geochordaceae</taxon>
        <taxon>Carboxydichorda</taxon>
    </lineage>
</organism>
<feature type="region of interest" description="Disordered" evidence="3">
    <location>
        <begin position="1"/>
        <end position="24"/>
    </location>
</feature>
<feature type="transmembrane region" description="Helical" evidence="4">
    <location>
        <begin position="34"/>
        <end position="55"/>
    </location>
</feature>
<proteinExistence type="predicted"/>
<evidence type="ECO:0000256" key="3">
    <source>
        <dbReference type="SAM" id="MobiDB-lite"/>
    </source>
</evidence>
<dbReference type="Proteomes" id="UP001332192">
    <property type="component" value="Chromosome"/>
</dbReference>
<feature type="transmembrane region" description="Helical" evidence="4">
    <location>
        <begin position="97"/>
        <end position="119"/>
    </location>
</feature>
<feature type="transmembrane region" description="Helical" evidence="4">
    <location>
        <begin position="67"/>
        <end position="91"/>
    </location>
</feature>
<evidence type="ECO:0000256" key="2">
    <source>
        <dbReference type="ARBA" id="ARBA00022989"/>
    </source>
</evidence>
<feature type="transmembrane region" description="Helical" evidence="4">
    <location>
        <begin position="128"/>
        <end position="150"/>
    </location>
</feature>
<keyword evidence="6" id="KW-1185">Reference proteome</keyword>
<dbReference type="Gene3D" id="1.10.1760.20">
    <property type="match status" value="1"/>
</dbReference>
<evidence type="ECO:0000313" key="6">
    <source>
        <dbReference type="Proteomes" id="UP001332192"/>
    </source>
</evidence>
<dbReference type="EMBL" id="CP141615">
    <property type="protein sequence ID" value="WRP16444.1"/>
    <property type="molecule type" value="Genomic_DNA"/>
</dbReference>